<reference evidence="1 2" key="1">
    <citation type="submission" date="2016-10" db="EMBL/GenBank/DDBJ databases">
        <authorList>
            <person name="de Groot N.N."/>
        </authorList>
    </citation>
    <scope>NUCLEOTIDE SEQUENCE [LARGE SCALE GENOMIC DNA]</scope>
    <source>
        <strain evidence="1 2">ATCC BAA-466</strain>
    </source>
</reference>
<dbReference type="Proteomes" id="UP000199708">
    <property type="component" value="Unassembled WGS sequence"/>
</dbReference>
<name>A0A1G7P170_9LACT</name>
<dbReference type="RefSeq" id="WP_090288774.1">
    <property type="nucleotide sequence ID" value="NZ_FNCK01000001.1"/>
</dbReference>
<organism evidence="1 2">
    <name type="scientific">Facklamia miroungae</name>
    <dbReference type="NCBI Taxonomy" id="120956"/>
    <lineage>
        <taxon>Bacteria</taxon>
        <taxon>Bacillati</taxon>
        <taxon>Bacillota</taxon>
        <taxon>Bacilli</taxon>
        <taxon>Lactobacillales</taxon>
        <taxon>Aerococcaceae</taxon>
        <taxon>Facklamia</taxon>
    </lineage>
</organism>
<evidence type="ECO:0000313" key="1">
    <source>
        <dbReference type="EMBL" id="SDF79369.1"/>
    </source>
</evidence>
<evidence type="ECO:0000313" key="2">
    <source>
        <dbReference type="Proteomes" id="UP000199708"/>
    </source>
</evidence>
<accession>A0A1G7P170</accession>
<protein>
    <submittedName>
        <fullName evidence="1">Uncharacterized protein</fullName>
    </submittedName>
</protein>
<proteinExistence type="predicted"/>
<sequence length="78" mass="9204">MLMSQLIRLEYEHNHFLNIRLNIENEMNDKDVLIQVKRKIDRKVVEICEDESGQQILINFSEVTNAKIVPNNGRFTGF</sequence>
<dbReference type="EMBL" id="FNCK01000001">
    <property type="protein sequence ID" value="SDF79369.1"/>
    <property type="molecule type" value="Genomic_DNA"/>
</dbReference>
<dbReference type="AlphaFoldDB" id="A0A1G7P170"/>
<keyword evidence="2" id="KW-1185">Reference proteome</keyword>
<gene>
    <name evidence="1" type="ORF">SAMN05421791_10166</name>
</gene>